<dbReference type="InterPro" id="IPR029063">
    <property type="entry name" value="SAM-dependent_MTases_sf"/>
</dbReference>
<gene>
    <name evidence="3" type="ORF">C8D90_101927</name>
</gene>
<dbReference type="Gene3D" id="3.40.50.150">
    <property type="entry name" value="Vaccinia Virus protein VP39"/>
    <property type="match status" value="1"/>
</dbReference>
<evidence type="ECO:0000313" key="4">
    <source>
        <dbReference type="Proteomes" id="UP000254848"/>
    </source>
</evidence>
<dbReference type="Gene3D" id="3.40.50.1820">
    <property type="entry name" value="alpha/beta hydrolase"/>
    <property type="match status" value="1"/>
</dbReference>
<evidence type="ECO:0000259" key="1">
    <source>
        <dbReference type="Pfam" id="PF12146"/>
    </source>
</evidence>
<dbReference type="AlphaFoldDB" id="A0A370R4Y7"/>
<dbReference type="InterPro" id="IPR022744">
    <property type="entry name" value="MeTrfase_dom_put"/>
</dbReference>
<name>A0A370R4Y7_9GAMM</name>
<organism evidence="3 4">
    <name type="scientific">Enterobacillus tribolii</name>
    <dbReference type="NCBI Taxonomy" id="1487935"/>
    <lineage>
        <taxon>Bacteria</taxon>
        <taxon>Pseudomonadati</taxon>
        <taxon>Pseudomonadota</taxon>
        <taxon>Gammaproteobacteria</taxon>
        <taxon>Enterobacterales</taxon>
        <taxon>Hafniaceae</taxon>
        <taxon>Enterobacillus</taxon>
    </lineage>
</organism>
<dbReference type="Pfam" id="PF12146">
    <property type="entry name" value="Hydrolase_4"/>
    <property type="match status" value="1"/>
</dbReference>
<dbReference type="InterPro" id="IPR029058">
    <property type="entry name" value="AB_hydrolase_fold"/>
</dbReference>
<dbReference type="FunFam" id="3.40.50.1820:FF:000201">
    <property type="entry name" value="Alpha/beta fold hydrolase"/>
    <property type="match status" value="1"/>
</dbReference>
<keyword evidence="4" id="KW-1185">Reference proteome</keyword>
<dbReference type="GO" id="GO:0016787">
    <property type="term" value="F:hydrolase activity"/>
    <property type="evidence" value="ECO:0007669"/>
    <property type="project" value="UniProtKB-KW"/>
</dbReference>
<evidence type="ECO:0000313" key="3">
    <source>
        <dbReference type="EMBL" id="RDK97477.1"/>
    </source>
</evidence>
<accession>A0A370R4Y7</accession>
<feature type="domain" description="Methyltransferase" evidence="2">
    <location>
        <begin position="276"/>
        <end position="583"/>
    </location>
</feature>
<comment type="caution">
    <text evidence="3">The sequence shown here is derived from an EMBL/GenBank/DDBJ whole genome shotgun (WGS) entry which is preliminary data.</text>
</comment>
<proteinExistence type="predicted"/>
<dbReference type="PANTHER" id="PTHR11614">
    <property type="entry name" value="PHOSPHOLIPASE-RELATED"/>
    <property type="match status" value="1"/>
</dbReference>
<dbReference type="Proteomes" id="UP000254848">
    <property type="component" value="Unassembled WGS sequence"/>
</dbReference>
<sequence>MTQTNRIAQESTFTTSDGVPLFYRRWQGERETTRRVIVMFHRGHEHSGRLQHIVDELGMPDATFYAWDARGHGKSPGERGFSPSLARSVRDVDEFVRFCAEQSGVDISDIIIIAQSVGAVLAAAWVHDYAPKIRAMILASPAFKVKLYVPFARPGLALMKHVRGLFFVNSYVKGKYLTHDEQRVNSFNQDPLITRAIAVNILLELYQAAGRVVADAAAITVPTQLLISGADFVVHRAPQERFYQRLRSTVKEQHILPGFYHDTLGEKDRELAFVKMRDFIERLYAMPPQRHDYAHEDCWSPSADAYRSLQTPPGRYTPSGMGYTLLRLAMEKVGRYSSGVRLGMDTGFDSGSTLDYVYRNQPEGRNALGRMIDRGYLNSIGWKGIRVRKENMEATIQMAVEQLRARGMPVRVTDIAAGHGRYVLDALAKRQEVDEILLRDYSDLNVETGRRMIAERGMEQIARFEKGDAFNRDELAALSPAPTLGIVSGLYELFAENEGVRNSLAGLAAALPPGGMLVYTGQPWHPQLEIIARSLTSHRNGIPWVMRVRSQGEMDALVEEAGFTKCHQLIDEWGIFTVSLAVRRSDD</sequence>
<dbReference type="Pfam" id="PF12147">
    <property type="entry name" value="Methyltransf_20"/>
    <property type="match status" value="1"/>
</dbReference>
<keyword evidence="3" id="KW-0378">Hydrolase</keyword>
<feature type="domain" description="Serine aminopeptidase S33" evidence="1">
    <location>
        <begin position="33"/>
        <end position="268"/>
    </location>
</feature>
<dbReference type="InterPro" id="IPR022742">
    <property type="entry name" value="Hydrolase_4"/>
</dbReference>
<protein>
    <submittedName>
        <fullName evidence="3">Alpha-beta hydrolase superfamily lysophospholipase</fullName>
    </submittedName>
</protein>
<reference evidence="3 4" key="1">
    <citation type="submission" date="2018-07" db="EMBL/GenBank/DDBJ databases">
        <title>Genomic Encyclopedia of Type Strains, Phase IV (KMG-IV): sequencing the most valuable type-strain genomes for metagenomic binning, comparative biology and taxonomic classification.</title>
        <authorList>
            <person name="Goeker M."/>
        </authorList>
    </citation>
    <scope>NUCLEOTIDE SEQUENCE [LARGE SCALE GENOMIC DNA]</scope>
    <source>
        <strain evidence="3 4">DSM 103736</strain>
    </source>
</reference>
<dbReference type="InterPro" id="IPR051044">
    <property type="entry name" value="MAG_DAG_Lipase"/>
</dbReference>
<evidence type="ECO:0000259" key="2">
    <source>
        <dbReference type="Pfam" id="PF12147"/>
    </source>
</evidence>
<dbReference type="EMBL" id="QRAP01000001">
    <property type="protein sequence ID" value="RDK97477.1"/>
    <property type="molecule type" value="Genomic_DNA"/>
</dbReference>
<dbReference type="OrthoDB" id="9806902at2"/>
<dbReference type="SUPFAM" id="SSF53474">
    <property type="entry name" value="alpha/beta-Hydrolases"/>
    <property type="match status" value="1"/>
</dbReference>
<dbReference type="FunFam" id="3.40.50.150:FF:000266">
    <property type="entry name" value="Alpha/beta fold hydrolase"/>
    <property type="match status" value="1"/>
</dbReference>
<dbReference type="SUPFAM" id="SSF53335">
    <property type="entry name" value="S-adenosyl-L-methionine-dependent methyltransferases"/>
    <property type="match status" value="1"/>
</dbReference>
<dbReference type="RefSeq" id="WP_115457188.1">
    <property type="nucleotide sequence ID" value="NZ_QRAP01000001.1"/>
</dbReference>